<feature type="region of interest" description="Disordered" evidence="1">
    <location>
        <begin position="353"/>
        <end position="391"/>
    </location>
</feature>
<dbReference type="KEGG" id="mzi:HWN40_05905"/>
<evidence type="ECO:0000313" key="3">
    <source>
        <dbReference type="EMBL" id="QLC49812.1"/>
    </source>
</evidence>
<proteinExistence type="predicted"/>
<feature type="domain" description="DUF11" evidence="2">
    <location>
        <begin position="240"/>
        <end position="293"/>
    </location>
</feature>
<evidence type="ECO:0000259" key="2">
    <source>
        <dbReference type="Pfam" id="PF01345"/>
    </source>
</evidence>
<sequence>MVYLCGNAGAQSTEEIEWLEAEEYTLYWGEEVNASGYFIKAQDFSPSRAFDVDTDYVMISVLSDDSESWGTILALNNSDIPDHYVFEDRLNVSAVDIVTGNDIPVPYTNISVAIANQSATSSRVVTKVNATISVDEKRSDEIYMDERAYIELKIKNLKEAPLEHVEVVSPVPEEFIFDPDISPSWNFSLGAYGQKTISHSLKALKPGNYTFEGTRILVDIGGRTYTKTLNESQVVIHGPDIDLTKSVSSDIVGVGGTLDVDIIVNNSGDRATYVSVSDELPLGAVLLSGETSGSKVLHPADTLNLTYSIRMDKGGEIVIPSVKAESVDSKECEQTVYSKRFFVRVSDQPVIPDYEKAEEEPVELSAENTVDTDDSAENDASENTAPVVEDDHGMLQPLYDLLDRIKGLL</sequence>
<evidence type="ECO:0000313" key="4">
    <source>
        <dbReference type="Proteomes" id="UP000509594"/>
    </source>
</evidence>
<dbReference type="EMBL" id="CP058215">
    <property type="protein sequence ID" value="QLC49812.1"/>
    <property type="molecule type" value="Genomic_DNA"/>
</dbReference>
<dbReference type="Proteomes" id="UP000509594">
    <property type="component" value="Chromosome"/>
</dbReference>
<organism evidence="3 4">
    <name type="scientific">Methanolobus zinderi</name>
    <dbReference type="NCBI Taxonomy" id="536044"/>
    <lineage>
        <taxon>Archaea</taxon>
        <taxon>Methanobacteriati</taxon>
        <taxon>Methanobacteriota</taxon>
        <taxon>Stenosarchaea group</taxon>
        <taxon>Methanomicrobia</taxon>
        <taxon>Methanosarcinales</taxon>
        <taxon>Methanosarcinaceae</taxon>
        <taxon>Methanolobus</taxon>
    </lineage>
</organism>
<accession>A0A7D5E6B5</accession>
<feature type="compositionally biased region" description="Acidic residues" evidence="1">
    <location>
        <begin position="370"/>
        <end position="380"/>
    </location>
</feature>
<dbReference type="Pfam" id="PF01345">
    <property type="entry name" value="DUF11"/>
    <property type="match status" value="1"/>
</dbReference>
<dbReference type="InterPro" id="IPR001434">
    <property type="entry name" value="OmcB-like_DUF11"/>
</dbReference>
<keyword evidence="4" id="KW-1185">Reference proteome</keyword>
<name>A0A7D5E6B5_9EURY</name>
<evidence type="ECO:0000256" key="1">
    <source>
        <dbReference type="SAM" id="MobiDB-lite"/>
    </source>
</evidence>
<protein>
    <submittedName>
        <fullName evidence="3">DUF11 domain-containing protein</fullName>
    </submittedName>
</protein>
<gene>
    <name evidence="3" type="ORF">HWN40_05905</name>
</gene>
<dbReference type="AlphaFoldDB" id="A0A7D5E6B5"/>
<reference evidence="3 4" key="1">
    <citation type="submission" date="2020-06" db="EMBL/GenBank/DDBJ databases">
        <title>Methanolobus halotolerans sp. nov., isolated from a saline lake Tus in Siberia.</title>
        <authorList>
            <person name="Shen Y."/>
            <person name="Chen S.-C."/>
            <person name="Lai M.-C."/>
            <person name="Huang H.-H."/>
            <person name="Chiu H.-H."/>
            <person name="Tang S.-L."/>
            <person name="Rogozin D.Y."/>
            <person name="Degermendzhy A.G."/>
        </authorList>
    </citation>
    <scope>NUCLEOTIDE SEQUENCE [LARGE SCALE GENOMIC DNA]</scope>
    <source>
        <strain evidence="3 4">DSM 21339</strain>
    </source>
</reference>